<reference evidence="3" key="1">
    <citation type="journal article" date="2020" name="Fungal Divers.">
        <title>Resolving the Mortierellaceae phylogeny through synthesis of multi-gene phylogenetics and phylogenomics.</title>
        <authorList>
            <person name="Vandepol N."/>
            <person name="Liber J."/>
            <person name="Desiro A."/>
            <person name="Na H."/>
            <person name="Kennedy M."/>
            <person name="Barry K."/>
            <person name="Grigoriev I.V."/>
            <person name="Miller A.N."/>
            <person name="O'Donnell K."/>
            <person name="Stajich J.E."/>
            <person name="Bonito G."/>
        </authorList>
    </citation>
    <scope>NUCLEOTIDE SEQUENCE</scope>
    <source>
        <strain evidence="3">NVP60</strain>
    </source>
</reference>
<protein>
    <recommendedName>
        <fullName evidence="2">Cyanovirin-N domain-containing protein</fullName>
    </recommendedName>
</protein>
<dbReference type="InterPro" id="IPR011058">
    <property type="entry name" value="Cyanovirin-N"/>
</dbReference>
<gene>
    <name evidence="3" type="ORF">BGZ97_006484</name>
</gene>
<feature type="chain" id="PRO_5040223140" description="Cyanovirin-N domain-containing protein" evidence="1">
    <location>
        <begin position="19"/>
        <end position="119"/>
    </location>
</feature>
<dbReference type="AlphaFoldDB" id="A0A9P6QT78"/>
<dbReference type="PANTHER" id="PTHR42076">
    <property type="entry name" value="CYANOVIRIN-N HOMOLOG"/>
    <property type="match status" value="1"/>
</dbReference>
<dbReference type="InterPro" id="IPR036673">
    <property type="entry name" value="Cyanovirin-N_sf"/>
</dbReference>
<evidence type="ECO:0000256" key="1">
    <source>
        <dbReference type="SAM" id="SignalP"/>
    </source>
</evidence>
<evidence type="ECO:0000313" key="4">
    <source>
        <dbReference type="Proteomes" id="UP000823405"/>
    </source>
</evidence>
<feature type="domain" description="Cyanovirin-N" evidence="2">
    <location>
        <begin position="35"/>
        <end position="106"/>
    </location>
</feature>
<dbReference type="SUPFAM" id="SSF51322">
    <property type="entry name" value="Cyanovirin-N"/>
    <property type="match status" value="1"/>
</dbReference>
<feature type="signal peptide" evidence="1">
    <location>
        <begin position="1"/>
        <end position="18"/>
    </location>
</feature>
<dbReference type="OrthoDB" id="2441380at2759"/>
<dbReference type="Gene3D" id="2.30.60.10">
    <property type="entry name" value="Cyanovirin-N"/>
    <property type="match status" value="1"/>
</dbReference>
<dbReference type="Proteomes" id="UP000823405">
    <property type="component" value="Unassembled WGS sequence"/>
</dbReference>
<organism evidence="3 4">
    <name type="scientific">Linnemannia gamsii</name>
    <dbReference type="NCBI Taxonomy" id="64522"/>
    <lineage>
        <taxon>Eukaryota</taxon>
        <taxon>Fungi</taxon>
        <taxon>Fungi incertae sedis</taxon>
        <taxon>Mucoromycota</taxon>
        <taxon>Mortierellomycotina</taxon>
        <taxon>Mortierellomycetes</taxon>
        <taxon>Mortierellales</taxon>
        <taxon>Mortierellaceae</taxon>
        <taxon>Linnemannia</taxon>
    </lineage>
</organism>
<dbReference type="PANTHER" id="PTHR42076:SF1">
    <property type="entry name" value="CYANOVIRIN-N DOMAIN-CONTAINING PROTEIN"/>
    <property type="match status" value="1"/>
</dbReference>
<keyword evidence="1" id="KW-0732">Signal</keyword>
<feature type="non-terminal residue" evidence="3">
    <location>
        <position position="119"/>
    </location>
</feature>
<dbReference type="EMBL" id="JAAAIN010002878">
    <property type="protein sequence ID" value="KAG0289320.1"/>
    <property type="molecule type" value="Genomic_DNA"/>
</dbReference>
<comment type="caution">
    <text evidence="3">The sequence shown here is derived from an EMBL/GenBank/DDBJ whole genome shotgun (WGS) entry which is preliminary data.</text>
</comment>
<proteinExistence type="predicted"/>
<name>A0A9P6QT78_9FUNG</name>
<keyword evidence="4" id="KW-1185">Reference proteome</keyword>
<evidence type="ECO:0000259" key="2">
    <source>
        <dbReference type="Pfam" id="PF08881"/>
    </source>
</evidence>
<accession>A0A9P6QT78</accession>
<dbReference type="Pfam" id="PF08881">
    <property type="entry name" value="CVNH"/>
    <property type="match status" value="1"/>
</dbReference>
<evidence type="ECO:0000313" key="3">
    <source>
        <dbReference type="EMBL" id="KAG0289320.1"/>
    </source>
</evidence>
<sequence>MHFHSIALLGCLIATSLAVPLPESDNTSNAKSIKDTCTNLKLAKDGHTLTASCKSLGGSSKESSIDLNNFIGNDNGKFKWAGTDFSKSATKPSELKDETTLEGYLIDIQAQDHFATLDL</sequence>